<proteinExistence type="predicted"/>
<dbReference type="InterPro" id="IPR014710">
    <property type="entry name" value="RmlC-like_jellyroll"/>
</dbReference>
<evidence type="ECO:0000313" key="3">
    <source>
        <dbReference type="Proteomes" id="UP000053617"/>
    </source>
</evidence>
<dbReference type="Gene3D" id="2.60.120.10">
    <property type="entry name" value="Jelly Rolls"/>
    <property type="match status" value="1"/>
</dbReference>
<dbReference type="EMBL" id="KN847484">
    <property type="protein sequence ID" value="KIX00060.1"/>
    <property type="molecule type" value="Genomic_DNA"/>
</dbReference>
<feature type="compositionally biased region" description="Basic and acidic residues" evidence="1">
    <location>
        <begin position="50"/>
        <end position="59"/>
    </location>
</feature>
<evidence type="ECO:0000313" key="2">
    <source>
        <dbReference type="EMBL" id="KIX00060.1"/>
    </source>
</evidence>
<protein>
    <submittedName>
        <fullName evidence="2">Uncharacterized protein</fullName>
    </submittedName>
</protein>
<reference evidence="2 3" key="1">
    <citation type="submission" date="2015-01" db="EMBL/GenBank/DDBJ databases">
        <title>The Genome Sequence of Rhinocladiella mackenzie CBS 650.93.</title>
        <authorList>
            <consortium name="The Broad Institute Genomics Platform"/>
            <person name="Cuomo C."/>
            <person name="de Hoog S."/>
            <person name="Gorbushina A."/>
            <person name="Stielow B."/>
            <person name="Teixiera M."/>
            <person name="Abouelleil A."/>
            <person name="Chapman S.B."/>
            <person name="Priest M."/>
            <person name="Young S.K."/>
            <person name="Wortman J."/>
            <person name="Nusbaum C."/>
            <person name="Birren B."/>
        </authorList>
    </citation>
    <scope>NUCLEOTIDE SEQUENCE [LARGE SCALE GENOMIC DNA]</scope>
    <source>
        <strain evidence="2 3">CBS 650.93</strain>
    </source>
</reference>
<dbReference type="RefSeq" id="XP_013266950.1">
    <property type="nucleotide sequence ID" value="XM_013411496.1"/>
</dbReference>
<name>A0A0D2ITM1_9EURO</name>
<accession>A0A0D2ITM1</accession>
<dbReference type="OrthoDB" id="5840532at2759"/>
<dbReference type="AlphaFoldDB" id="A0A0D2ITM1"/>
<dbReference type="GeneID" id="25299058"/>
<keyword evidence="3" id="KW-1185">Reference proteome</keyword>
<dbReference type="Proteomes" id="UP000053617">
    <property type="component" value="Unassembled WGS sequence"/>
</dbReference>
<dbReference type="VEuPathDB" id="FungiDB:Z518_10987"/>
<evidence type="ECO:0000256" key="1">
    <source>
        <dbReference type="SAM" id="MobiDB-lite"/>
    </source>
</evidence>
<dbReference type="HOGENOM" id="CLU_2777309_0_0_1"/>
<dbReference type="STRING" id="1442369.A0A0D2ITM1"/>
<gene>
    <name evidence="2" type="ORF">Z518_10987</name>
</gene>
<feature type="region of interest" description="Disordered" evidence="1">
    <location>
        <begin position="47"/>
        <end position="69"/>
    </location>
</feature>
<sequence length="69" mass="7631">MASGTGSPMHRTMSLDYGVVLEGEEGDPGEKRRLPRDDFFVQRGTTYHPSLEEPQHNEPCEAAVGPFGR</sequence>
<organism evidence="2 3">
    <name type="scientific">Rhinocladiella mackenziei CBS 650.93</name>
    <dbReference type="NCBI Taxonomy" id="1442369"/>
    <lineage>
        <taxon>Eukaryota</taxon>
        <taxon>Fungi</taxon>
        <taxon>Dikarya</taxon>
        <taxon>Ascomycota</taxon>
        <taxon>Pezizomycotina</taxon>
        <taxon>Eurotiomycetes</taxon>
        <taxon>Chaetothyriomycetidae</taxon>
        <taxon>Chaetothyriales</taxon>
        <taxon>Herpotrichiellaceae</taxon>
        <taxon>Rhinocladiella</taxon>
    </lineage>
</organism>